<dbReference type="PANTHER" id="PTHR43095:SF5">
    <property type="entry name" value="XYLULOSE KINASE"/>
    <property type="match status" value="1"/>
</dbReference>
<evidence type="ECO:0000259" key="6">
    <source>
        <dbReference type="Pfam" id="PF02782"/>
    </source>
</evidence>
<dbReference type="Pfam" id="PF02782">
    <property type="entry name" value="FGGY_C"/>
    <property type="match status" value="1"/>
</dbReference>
<dbReference type="InterPro" id="IPR043129">
    <property type="entry name" value="ATPase_NBD"/>
</dbReference>
<accession>A0AAE3FJ60</accession>
<feature type="domain" description="Carbohydrate kinase FGGY C-terminal" evidence="6">
    <location>
        <begin position="258"/>
        <end position="444"/>
    </location>
</feature>
<keyword evidence="2 4" id="KW-0808">Transferase</keyword>
<dbReference type="PIRSF" id="PIRSF000538">
    <property type="entry name" value="GlpK"/>
    <property type="match status" value="1"/>
</dbReference>
<dbReference type="GO" id="GO:0005975">
    <property type="term" value="P:carbohydrate metabolic process"/>
    <property type="evidence" value="ECO:0007669"/>
    <property type="project" value="InterPro"/>
</dbReference>
<dbReference type="PANTHER" id="PTHR43095">
    <property type="entry name" value="SUGAR KINASE"/>
    <property type="match status" value="1"/>
</dbReference>
<evidence type="ECO:0000256" key="4">
    <source>
        <dbReference type="RuleBase" id="RU003733"/>
    </source>
</evidence>
<evidence type="ECO:0000256" key="1">
    <source>
        <dbReference type="ARBA" id="ARBA00009156"/>
    </source>
</evidence>
<dbReference type="Gene3D" id="3.30.420.40">
    <property type="match status" value="2"/>
</dbReference>
<dbReference type="AlphaFoldDB" id="A0AAE3FJ60"/>
<dbReference type="EMBL" id="JALEMU010000154">
    <property type="protein sequence ID" value="MCI5756470.1"/>
    <property type="molecule type" value="Genomic_DNA"/>
</dbReference>
<reference evidence="7 8" key="1">
    <citation type="submission" date="2022-03" db="EMBL/GenBank/DDBJ databases">
        <title>Metagenome-assembled genomes from swine fecal metagenomes.</title>
        <authorList>
            <person name="Holman D.B."/>
            <person name="Kommadath A."/>
        </authorList>
    </citation>
    <scope>NUCLEOTIDE SEQUENCE [LARGE SCALE GENOMIC DNA]</scope>
    <source>
        <strain evidence="7">SUG147</strain>
    </source>
</reference>
<dbReference type="InterPro" id="IPR018483">
    <property type="entry name" value="Carb_kinase_FGGY_CS"/>
</dbReference>
<sequence>MKKYLLGTDVGTTGTKTYLISDDGEVLGSSYMGYETKTPDTLTCLQDAEKLWEAVVYTIKQACAGISDRENIAAISLSTQGGTLIPTDKGFVPLSDAVVWSDGGCADERAEFERNFAPGTLYEKTGWGIGNGLPLLQIRKIRDKSPSLFAKTAYFLTVPDFISARLTGIPAADMSNAGINQLIDVRRGEYDPDLLAFAGIGEERLPRLTESCRIIGSLTAEAAETLGLSEKTVLVSGAHDQYAAAVGAGMTEPGGMLIGSGTSWVVTEISDKPDFSAGLAQSRAAVNGRWGSILSLSYGGVCLEWIRKNIAIGEGGDLLPLKTIDRECINARAASDGLFFYPPMAKLSENGENRYRRAAFVGLDVSHDRFDLALAVMEGAAFQIKWMTEAFSGGIPDGALKLTGGAAKSALWSQMIADVIGKPVIIPEVADMACVGAAITAGIGAGVFADAAEACRRMTTGGKTLLPDPEKAGMYASAYERYKHNAALVGRMK</sequence>
<dbReference type="GO" id="GO:0016773">
    <property type="term" value="F:phosphotransferase activity, alcohol group as acceptor"/>
    <property type="evidence" value="ECO:0007669"/>
    <property type="project" value="InterPro"/>
</dbReference>
<proteinExistence type="inferred from homology"/>
<dbReference type="Pfam" id="PF00370">
    <property type="entry name" value="FGGY_N"/>
    <property type="match status" value="1"/>
</dbReference>
<dbReference type="InterPro" id="IPR000577">
    <property type="entry name" value="Carb_kinase_FGGY"/>
</dbReference>
<dbReference type="InterPro" id="IPR050406">
    <property type="entry name" value="FGGY_Carb_Kinase"/>
</dbReference>
<dbReference type="CDD" id="cd07779">
    <property type="entry name" value="ASKHA_NBD_FGGY_YgcE-like"/>
    <property type="match status" value="1"/>
</dbReference>
<dbReference type="InterPro" id="IPR018485">
    <property type="entry name" value="FGGY_C"/>
</dbReference>
<evidence type="ECO:0000313" key="8">
    <source>
        <dbReference type="Proteomes" id="UP001139365"/>
    </source>
</evidence>
<dbReference type="InterPro" id="IPR018484">
    <property type="entry name" value="FGGY_N"/>
</dbReference>
<dbReference type="PROSITE" id="PS00445">
    <property type="entry name" value="FGGY_KINASES_2"/>
    <property type="match status" value="1"/>
</dbReference>
<feature type="domain" description="Carbohydrate kinase FGGY N-terminal" evidence="5">
    <location>
        <begin position="4"/>
        <end position="247"/>
    </location>
</feature>
<dbReference type="SUPFAM" id="SSF53067">
    <property type="entry name" value="Actin-like ATPase domain"/>
    <property type="match status" value="2"/>
</dbReference>
<dbReference type="GO" id="GO:0016301">
    <property type="term" value="F:kinase activity"/>
    <property type="evidence" value="ECO:0007669"/>
    <property type="project" value="UniProtKB-KW"/>
</dbReference>
<gene>
    <name evidence="7" type="ORF">MR241_09295</name>
</gene>
<evidence type="ECO:0000259" key="5">
    <source>
        <dbReference type="Pfam" id="PF00370"/>
    </source>
</evidence>
<comment type="similarity">
    <text evidence="1 4">Belongs to the FGGY kinase family.</text>
</comment>
<evidence type="ECO:0000256" key="3">
    <source>
        <dbReference type="ARBA" id="ARBA00022777"/>
    </source>
</evidence>
<evidence type="ECO:0000313" key="7">
    <source>
        <dbReference type="EMBL" id="MCI5756470.1"/>
    </source>
</evidence>
<keyword evidence="3 4" id="KW-0418">Kinase</keyword>
<evidence type="ECO:0000256" key="2">
    <source>
        <dbReference type="ARBA" id="ARBA00022679"/>
    </source>
</evidence>
<protein>
    <submittedName>
        <fullName evidence="7">FGGY family carbohydrate kinase</fullName>
    </submittedName>
</protein>
<dbReference type="Proteomes" id="UP001139365">
    <property type="component" value="Unassembled WGS sequence"/>
</dbReference>
<comment type="caution">
    <text evidence="7">The sequence shown here is derived from an EMBL/GenBank/DDBJ whole genome shotgun (WGS) entry which is preliminary data.</text>
</comment>
<organism evidence="7 8">
    <name type="scientific">Candidatus Colimorpha enterica</name>
    <dbReference type="NCBI Taxonomy" id="3083063"/>
    <lineage>
        <taxon>Bacteria</taxon>
        <taxon>Pseudomonadati</taxon>
        <taxon>Bacteroidota</taxon>
        <taxon>Bacteroidia</taxon>
        <taxon>Bacteroidales</taxon>
        <taxon>Candidatus Colimorpha</taxon>
    </lineage>
</organism>
<name>A0AAE3FJ60_9BACT</name>